<name>A0A9X6NLL3_HYPEX</name>
<proteinExistence type="predicted"/>
<sequence length="171" mass="19377">MDECVTEQGKDCDPMNMWLQVPFFCGHAAACWEATRNLWALEQAKLNLANKYVPRGVTEEMEDFVALLEHNASVQCSSASDLVPSTGEVALSEDLQQDHAPSQPPPEHSDALPSTRPKLNFYQLLSISFTVLKKRTLMVKADRLVDRGQQYFFEKIRPRSRDGKPQVKDRP</sequence>
<reference evidence="11" key="1">
    <citation type="submission" date="2017-01" db="EMBL/GenBank/DDBJ databases">
        <title>Comparative genomics of anhydrobiosis in the tardigrade Hypsibius dujardini.</title>
        <authorList>
            <person name="Yoshida Y."/>
            <person name="Koutsovoulos G."/>
            <person name="Laetsch D."/>
            <person name="Stevens L."/>
            <person name="Kumar S."/>
            <person name="Horikawa D."/>
            <person name="Ishino K."/>
            <person name="Komine S."/>
            <person name="Tomita M."/>
            <person name="Blaxter M."/>
            <person name="Arakawa K."/>
        </authorList>
    </citation>
    <scope>NUCLEOTIDE SEQUENCE [LARGE SCALE GENOMIC DNA]</scope>
    <source>
        <strain evidence="11">Z151</strain>
    </source>
</reference>
<feature type="region of interest" description="Disordered" evidence="9">
    <location>
        <begin position="95"/>
        <end position="114"/>
    </location>
</feature>
<evidence type="ECO:0000313" key="11">
    <source>
        <dbReference type="Proteomes" id="UP000192578"/>
    </source>
</evidence>
<keyword evidence="11" id="KW-1185">Reference proteome</keyword>
<dbReference type="InterPro" id="IPR027417">
    <property type="entry name" value="P-loop_NTPase"/>
</dbReference>
<comment type="subcellular location">
    <subcellularLocation>
        <location evidence="1">Golgi apparatus membrane</location>
        <topology evidence="1">Single-pass type II membrane protein</topology>
    </subcellularLocation>
</comment>
<protein>
    <submittedName>
        <fullName evidence="10">Heparan sulfate 2-O-sulfotransferase 1</fullName>
    </submittedName>
</protein>
<evidence type="ECO:0000256" key="7">
    <source>
        <dbReference type="ARBA" id="ARBA00023136"/>
    </source>
</evidence>
<evidence type="ECO:0000256" key="9">
    <source>
        <dbReference type="SAM" id="MobiDB-lite"/>
    </source>
</evidence>
<accession>A0A9X6NLL3</accession>
<gene>
    <name evidence="10" type="ORF">BV898_19370</name>
</gene>
<evidence type="ECO:0000256" key="6">
    <source>
        <dbReference type="ARBA" id="ARBA00023034"/>
    </source>
</evidence>
<comment type="caution">
    <text evidence="10">The sequence shown here is derived from an EMBL/GenBank/DDBJ whole genome shotgun (WGS) entry which is preliminary data.</text>
</comment>
<keyword evidence="4" id="KW-0735">Signal-anchor</keyword>
<keyword evidence="2" id="KW-0808">Transferase</keyword>
<keyword evidence="8" id="KW-0325">Glycoprotein</keyword>
<dbReference type="OrthoDB" id="10019582at2759"/>
<evidence type="ECO:0000256" key="2">
    <source>
        <dbReference type="ARBA" id="ARBA00022679"/>
    </source>
</evidence>
<keyword evidence="3" id="KW-0812">Transmembrane</keyword>
<organism evidence="10 11">
    <name type="scientific">Hypsibius exemplaris</name>
    <name type="common">Freshwater tardigrade</name>
    <dbReference type="NCBI Taxonomy" id="2072580"/>
    <lineage>
        <taxon>Eukaryota</taxon>
        <taxon>Metazoa</taxon>
        <taxon>Ecdysozoa</taxon>
        <taxon>Tardigrada</taxon>
        <taxon>Eutardigrada</taxon>
        <taxon>Parachela</taxon>
        <taxon>Hypsibioidea</taxon>
        <taxon>Hypsibiidae</taxon>
        <taxon>Hypsibius</taxon>
    </lineage>
</organism>
<evidence type="ECO:0000256" key="4">
    <source>
        <dbReference type="ARBA" id="ARBA00022968"/>
    </source>
</evidence>
<dbReference type="InterPro" id="IPR007734">
    <property type="entry name" value="Heparan_SO4_2-O-STrfase"/>
</dbReference>
<keyword evidence="7" id="KW-0472">Membrane</keyword>
<dbReference type="PANTHER" id="PTHR12129:SF17">
    <property type="entry name" value="HEPARAN SULFATE 2-O-SULFOTRANSFERASE 1"/>
    <property type="match status" value="1"/>
</dbReference>
<dbReference type="GO" id="GO:0000139">
    <property type="term" value="C:Golgi membrane"/>
    <property type="evidence" value="ECO:0007669"/>
    <property type="project" value="UniProtKB-SubCell"/>
</dbReference>
<dbReference type="EMBL" id="MTYJ01000498">
    <property type="protein sequence ID" value="OWA54983.1"/>
    <property type="molecule type" value="Genomic_DNA"/>
</dbReference>
<keyword evidence="6" id="KW-0333">Golgi apparatus</keyword>
<dbReference type="Proteomes" id="UP000192578">
    <property type="component" value="Unassembled WGS sequence"/>
</dbReference>
<evidence type="ECO:0000256" key="5">
    <source>
        <dbReference type="ARBA" id="ARBA00022989"/>
    </source>
</evidence>
<evidence type="ECO:0000256" key="1">
    <source>
        <dbReference type="ARBA" id="ARBA00004323"/>
    </source>
</evidence>
<evidence type="ECO:0000256" key="8">
    <source>
        <dbReference type="ARBA" id="ARBA00023180"/>
    </source>
</evidence>
<dbReference type="AlphaFoldDB" id="A0A9X6NLL3"/>
<dbReference type="Gene3D" id="3.40.50.300">
    <property type="entry name" value="P-loop containing nucleotide triphosphate hydrolases"/>
    <property type="match status" value="1"/>
</dbReference>
<keyword evidence="5" id="KW-1133">Transmembrane helix</keyword>
<evidence type="ECO:0000256" key="3">
    <source>
        <dbReference type="ARBA" id="ARBA00022692"/>
    </source>
</evidence>
<evidence type="ECO:0000313" key="10">
    <source>
        <dbReference type="EMBL" id="OWA54983.1"/>
    </source>
</evidence>
<dbReference type="GO" id="GO:0004394">
    <property type="term" value="F:heparan sulfate 2-sulfotransferase activity"/>
    <property type="evidence" value="ECO:0007669"/>
    <property type="project" value="TreeGrafter"/>
</dbReference>
<dbReference type="PANTHER" id="PTHR12129">
    <property type="entry name" value="HEPARAN SULFATE 2-O-SULFOTRANSFERASE"/>
    <property type="match status" value="1"/>
</dbReference>